<dbReference type="Gene3D" id="3.90.580.10">
    <property type="entry name" value="Zinc finger, CHC2-type domain"/>
    <property type="match status" value="1"/>
</dbReference>
<keyword evidence="1" id="KW-0175">Coiled coil</keyword>
<name>A0A4Y8RFL7_9HYPH</name>
<gene>
    <name evidence="2" type="ORF">E3C22_18100</name>
</gene>
<dbReference type="GO" id="GO:0003677">
    <property type="term" value="F:DNA binding"/>
    <property type="evidence" value="ECO:0007669"/>
    <property type="project" value="InterPro"/>
</dbReference>
<sequence length="449" mass="47073">MEEARQVSVGEAADRLGVAGLKRVSTGEEAGPCSVCGGTDRFSINRGRNAWNCRGADGGHDGISLAAHLSGLDVSQREGFLAACAAALGRDAPGDEAESAEERAQREARLAKRRREAEAKRAEAERMQNVYREKEIAKARGKWAHAAPIAGRAGAPVIAYLTARLGGFAPPALPFARVIADENYWLQPQKGKAMAVCVSADRPGPDAVWRPVCGRGEVEAIFSSPAMVLPFVMPDGAIVGCHLTWIARAGMASHKGRPSVWLREEALDGPDAGSVTIARLPMKKMRGVKKGGLLPLVGSVAIDGRILPDPARTRFVCGEGSENVLAVAIAEGGATDTIYVAAGDLGNLAGRAAARFPHPTLKNKGGKAPLQVAGPIPKPDEPADASAQVPDHVTEVLLVADGDSELIATGAAMMRAEARLSRPDRSMVTAWPPAGMDFCDLLSAREEAA</sequence>
<evidence type="ECO:0008006" key="4">
    <source>
        <dbReference type="Google" id="ProtNLM"/>
    </source>
</evidence>
<evidence type="ECO:0000256" key="1">
    <source>
        <dbReference type="SAM" id="Coils"/>
    </source>
</evidence>
<dbReference type="InterPro" id="IPR036977">
    <property type="entry name" value="DNA_primase_Znf_CHC2"/>
</dbReference>
<dbReference type="AlphaFoldDB" id="A0A4Y8RFL7"/>
<protein>
    <recommendedName>
        <fullName evidence="4">DNA primase</fullName>
    </recommendedName>
</protein>
<dbReference type="SUPFAM" id="SSF57783">
    <property type="entry name" value="Zinc beta-ribbon"/>
    <property type="match status" value="1"/>
</dbReference>
<dbReference type="GO" id="GO:0008270">
    <property type="term" value="F:zinc ion binding"/>
    <property type="evidence" value="ECO:0007669"/>
    <property type="project" value="InterPro"/>
</dbReference>
<organism evidence="2 3">
    <name type="scientific">Jiella endophytica</name>
    <dbReference type="NCBI Taxonomy" id="2558362"/>
    <lineage>
        <taxon>Bacteria</taxon>
        <taxon>Pseudomonadati</taxon>
        <taxon>Pseudomonadota</taxon>
        <taxon>Alphaproteobacteria</taxon>
        <taxon>Hyphomicrobiales</taxon>
        <taxon>Aurantimonadaceae</taxon>
        <taxon>Jiella</taxon>
    </lineage>
</organism>
<proteinExistence type="predicted"/>
<evidence type="ECO:0000313" key="2">
    <source>
        <dbReference type="EMBL" id="TFF20874.1"/>
    </source>
</evidence>
<reference evidence="2 3" key="1">
    <citation type="submission" date="2019-03" db="EMBL/GenBank/DDBJ databases">
        <title>Jiella endophytica sp. nov., a novel endophytic bacterium isolated from root of Ficus microcarpa Linn. f.</title>
        <authorList>
            <person name="Tuo L."/>
        </authorList>
    </citation>
    <scope>NUCLEOTIDE SEQUENCE [LARGE SCALE GENOMIC DNA]</scope>
    <source>
        <strain evidence="2 3">CBS5Q-3</strain>
    </source>
</reference>
<dbReference type="GO" id="GO:0006260">
    <property type="term" value="P:DNA replication"/>
    <property type="evidence" value="ECO:0007669"/>
    <property type="project" value="InterPro"/>
</dbReference>
<dbReference type="Proteomes" id="UP000298179">
    <property type="component" value="Unassembled WGS sequence"/>
</dbReference>
<feature type="coiled-coil region" evidence="1">
    <location>
        <begin position="94"/>
        <end position="137"/>
    </location>
</feature>
<dbReference type="OrthoDB" id="9811157at2"/>
<accession>A0A4Y8RFL7</accession>
<comment type="caution">
    <text evidence="2">The sequence shown here is derived from an EMBL/GenBank/DDBJ whole genome shotgun (WGS) entry which is preliminary data.</text>
</comment>
<evidence type="ECO:0000313" key="3">
    <source>
        <dbReference type="Proteomes" id="UP000298179"/>
    </source>
</evidence>
<dbReference type="EMBL" id="SOZD01000005">
    <property type="protein sequence ID" value="TFF20874.1"/>
    <property type="molecule type" value="Genomic_DNA"/>
</dbReference>
<keyword evidence="3" id="KW-1185">Reference proteome</keyword>